<name>A0AAP0KFS1_9MAGN</name>
<dbReference type="PANTHER" id="PTHR31499:SF43">
    <property type="entry name" value="MYB FAMILY TRANSCRIPTION FACTOR APL"/>
    <property type="match status" value="1"/>
</dbReference>
<proteinExistence type="predicted"/>
<dbReference type="SUPFAM" id="SSF46689">
    <property type="entry name" value="Homeodomain-like"/>
    <property type="match status" value="1"/>
</dbReference>
<dbReference type="GO" id="GO:0003677">
    <property type="term" value="F:DNA binding"/>
    <property type="evidence" value="ECO:0007669"/>
    <property type="project" value="InterPro"/>
</dbReference>
<feature type="region of interest" description="Disordered" evidence="4">
    <location>
        <begin position="1"/>
        <end position="30"/>
    </location>
</feature>
<comment type="caution">
    <text evidence="6">The sequence shown here is derived from an EMBL/GenBank/DDBJ whole genome shotgun (WGS) entry which is preliminary data.</text>
</comment>
<dbReference type="InterPro" id="IPR046955">
    <property type="entry name" value="PHR1-like"/>
</dbReference>
<dbReference type="InterPro" id="IPR009057">
    <property type="entry name" value="Homeodomain-like_sf"/>
</dbReference>
<organism evidence="6 7">
    <name type="scientific">Stephania yunnanensis</name>
    <dbReference type="NCBI Taxonomy" id="152371"/>
    <lineage>
        <taxon>Eukaryota</taxon>
        <taxon>Viridiplantae</taxon>
        <taxon>Streptophyta</taxon>
        <taxon>Embryophyta</taxon>
        <taxon>Tracheophyta</taxon>
        <taxon>Spermatophyta</taxon>
        <taxon>Magnoliopsida</taxon>
        <taxon>Ranunculales</taxon>
        <taxon>Menispermaceae</taxon>
        <taxon>Menispermoideae</taxon>
        <taxon>Cissampelideae</taxon>
        <taxon>Stephania</taxon>
    </lineage>
</organism>
<dbReference type="Pfam" id="PF14379">
    <property type="entry name" value="Myb_CC_LHEQLE"/>
    <property type="match status" value="1"/>
</dbReference>
<protein>
    <recommendedName>
        <fullName evidence="5">HTH myb-type domain-containing protein</fullName>
    </recommendedName>
</protein>
<dbReference type="EMBL" id="JBBNAF010000004">
    <property type="protein sequence ID" value="KAK9150918.1"/>
    <property type="molecule type" value="Genomic_DNA"/>
</dbReference>
<gene>
    <name evidence="6" type="ORF">Syun_009227</name>
</gene>
<dbReference type="PROSITE" id="PS51294">
    <property type="entry name" value="HTH_MYB"/>
    <property type="match status" value="1"/>
</dbReference>
<evidence type="ECO:0000313" key="6">
    <source>
        <dbReference type="EMBL" id="KAK9150918.1"/>
    </source>
</evidence>
<dbReference type="GO" id="GO:0003700">
    <property type="term" value="F:DNA-binding transcription factor activity"/>
    <property type="evidence" value="ECO:0007669"/>
    <property type="project" value="InterPro"/>
</dbReference>
<feature type="compositionally biased region" description="Polar residues" evidence="4">
    <location>
        <begin position="254"/>
        <end position="271"/>
    </location>
</feature>
<feature type="compositionally biased region" description="Basic and acidic residues" evidence="4">
    <location>
        <begin position="230"/>
        <end position="246"/>
    </location>
</feature>
<dbReference type="NCBIfam" id="TIGR01557">
    <property type="entry name" value="myb_SHAQKYF"/>
    <property type="match status" value="1"/>
</dbReference>
<keyword evidence="7" id="KW-1185">Reference proteome</keyword>
<keyword evidence="2" id="KW-0804">Transcription</keyword>
<dbReference type="Gene3D" id="1.10.10.60">
    <property type="entry name" value="Homeodomain-like"/>
    <property type="match status" value="1"/>
</dbReference>
<dbReference type="InterPro" id="IPR025756">
    <property type="entry name" value="Myb_CC_LHEQLE"/>
</dbReference>
<evidence type="ECO:0000256" key="3">
    <source>
        <dbReference type="ARBA" id="ARBA00023242"/>
    </source>
</evidence>
<dbReference type="InterPro" id="IPR017930">
    <property type="entry name" value="Myb_dom"/>
</dbReference>
<evidence type="ECO:0000313" key="7">
    <source>
        <dbReference type="Proteomes" id="UP001420932"/>
    </source>
</evidence>
<evidence type="ECO:0000259" key="5">
    <source>
        <dbReference type="PROSITE" id="PS51294"/>
    </source>
</evidence>
<feature type="compositionally biased region" description="Low complexity" evidence="4">
    <location>
        <begin position="8"/>
        <end position="17"/>
    </location>
</feature>
<reference evidence="6 7" key="1">
    <citation type="submission" date="2024-01" db="EMBL/GenBank/DDBJ databases">
        <title>Genome assemblies of Stephania.</title>
        <authorList>
            <person name="Yang L."/>
        </authorList>
    </citation>
    <scope>NUCLEOTIDE SEQUENCE [LARGE SCALE GENOMIC DNA]</scope>
    <source>
        <strain evidence="6">YNDBR</strain>
        <tissue evidence="6">Leaf</tissue>
    </source>
</reference>
<dbReference type="Proteomes" id="UP001420932">
    <property type="component" value="Unassembled WGS sequence"/>
</dbReference>
<dbReference type="PANTHER" id="PTHR31499">
    <property type="entry name" value="MYB FAMILY TRANSCRIPTION FACTOR PHL11"/>
    <property type="match status" value="1"/>
</dbReference>
<keyword evidence="1" id="KW-0805">Transcription regulation</keyword>
<accession>A0AAP0KFS1</accession>
<feature type="domain" description="HTH myb-type" evidence="5">
    <location>
        <begin position="39"/>
        <end position="99"/>
    </location>
</feature>
<keyword evidence="3" id="KW-0539">Nucleus</keyword>
<evidence type="ECO:0000256" key="4">
    <source>
        <dbReference type="SAM" id="MobiDB-lite"/>
    </source>
</evidence>
<evidence type="ECO:0000256" key="1">
    <source>
        <dbReference type="ARBA" id="ARBA00023015"/>
    </source>
</evidence>
<sequence length="271" mass="29971">MFHSKKPNTTTTSMNSSSHERSSNPMCVQPGDSALVLTTDPKLRLRWTVELHERFVDAVTQLGGPDKATPKMIMHVMGVRGLTLYHLKSHLQVQKHLQLRIEAQGKYMQTILQKASQMLGSDQSVASSGSYKDIINSQQVLEMKDFVGSPTTFPSFQDLNIYGLADQLDNMTQVDRSSSHHLKGFLQANSSHEEDHVHQIVPSIIESGNVDIDSIGDIYEPKPLLGGENVGDRKFEVSSGKLERSSPRRVPPTMKSSAGNSNQGRNNSPYG</sequence>
<dbReference type="InterPro" id="IPR006447">
    <property type="entry name" value="Myb_dom_plants"/>
</dbReference>
<feature type="region of interest" description="Disordered" evidence="4">
    <location>
        <begin position="222"/>
        <end position="271"/>
    </location>
</feature>
<evidence type="ECO:0000256" key="2">
    <source>
        <dbReference type="ARBA" id="ARBA00023163"/>
    </source>
</evidence>
<dbReference type="AlphaFoldDB" id="A0AAP0KFS1"/>